<dbReference type="AlphaFoldDB" id="A0A8S3SXS1"/>
<name>A0A8S3SXS1_MYTED</name>
<protein>
    <submittedName>
        <fullName evidence="1">Uncharacterized protein</fullName>
    </submittedName>
</protein>
<organism evidence="1 2">
    <name type="scientific">Mytilus edulis</name>
    <name type="common">Blue mussel</name>
    <dbReference type="NCBI Taxonomy" id="6550"/>
    <lineage>
        <taxon>Eukaryota</taxon>
        <taxon>Metazoa</taxon>
        <taxon>Spiralia</taxon>
        <taxon>Lophotrochozoa</taxon>
        <taxon>Mollusca</taxon>
        <taxon>Bivalvia</taxon>
        <taxon>Autobranchia</taxon>
        <taxon>Pteriomorphia</taxon>
        <taxon>Mytilida</taxon>
        <taxon>Mytiloidea</taxon>
        <taxon>Mytilidae</taxon>
        <taxon>Mytilinae</taxon>
        <taxon>Mytilus</taxon>
    </lineage>
</organism>
<accession>A0A8S3SXS1</accession>
<dbReference type="SUPFAM" id="SSF63829">
    <property type="entry name" value="Calcium-dependent phosphotriesterase"/>
    <property type="match status" value="1"/>
</dbReference>
<dbReference type="OrthoDB" id="6068645at2759"/>
<dbReference type="EMBL" id="CAJPWZ010001801">
    <property type="protein sequence ID" value="CAG2224321.1"/>
    <property type="molecule type" value="Genomic_DNA"/>
</dbReference>
<evidence type="ECO:0000313" key="1">
    <source>
        <dbReference type="EMBL" id="CAG2224321.1"/>
    </source>
</evidence>
<dbReference type="InterPro" id="IPR011042">
    <property type="entry name" value="6-blade_b-propeller_TolB-like"/>
</dbReference>
<sequence length="237" mass="26510">MVVTKDNRLLLCYTDERSKALSIWQETGDHIQDCALAGTAWGIVIIPETNEAVVTLPFLNSIQFVDIASMVPGKAIKVPDKCYGVTVIKKMIILGGMRKVYFLSITGSIMKTCNVGSDLLLSLKVNKMGMIYCCESDNETLHCIDIKGTVIFSYKSPDFKGPVDMTLDGRDNLYVTTRRSNKVHRISLDGKLIDILLKKEDGLNEPYGIAFNKNYTKLYIANGRYTENKQVLIYDCA</sequence>
<gene>
    <name evidence="1" type="ORF">MEDL_37516</name>
</gene>
<reference evidence="1" key="1">
    <citation type="submission" date="2021-03" db="EMBL/GenBank/DDBJ databases">
        <authorList>
            <person name="Bekaert M."/>
        </authorList>
    </citation>
    <scope>NUCLEOTIDE SEQUENCE</scope>
</reference>
<comment type="caution">
    <text evidence="1">The sequence shown here is derived from an EMBL/GenBank/DDBJ whole genome shotgun (WGS) entry which is preliminary data.</text>
</comment>
<evidence type="ECO:0000313" key="2">
    <source>
        <dbReference type="Proteomes" id="UP000683360"/>
    </source>
</evidence>
<dbReference type="Gene3D" id="2.120.10.30">
    <property type="entry name" value="TolB, C-terminal domain"/>
    <property type="match status" value="1"/>
</dbReference>
<dbReference type="Proteomes" id="UP000683360">
    <property type="component" value="Unassembled WGS sequence"/>
</dbReference>
<proteinExistence type="predicted"/>
<keyword evidence="2" id="KW-1185">Reference proteome</keyword>